<keyword evidence="2" id="KW-0521">NADP</keyword>
<comment type="caution">
    <text evidence="4">The sequence shown here is derived from an EMBL/GenBank/DDBJ whole genome shotgun (WGS) entry which is preliminary data.</text>
</comment>
<dbReference type="GO" id="GO:0016491">
    <property type="term" value="F:oxidoreductase activity"/>
    <property type="evidence" value="ECO:0007669"/>
    <property type="project" value="UniProtKB-KW"/>
</dbReference>
<reference evidence="4 5" key="1">
    <citation type="journal article" date="2020" name="ISME J.">
        <title>Uncovering the hidden diversity of litter-decomposition mechanisms in mushroom-forming fungi.</title>
        <authorList>
            <person name="Floudas D."/>
            <person name="Bentzer J."/>
            <person name="Ahren D."/>
            <person name="Johansson T."/>
            <person name="Persson P."/>
            <person name="Tunlid A."/>
        </authorList>
    </citation>
    <scope>NUCLEOTIDE SEQUENCE [LARGE SCALE GENOMIC DNA]</scope>
    <source>
        <strain evidence="4 5">CBS 101986</strain>
    </source>
</reference>
<keyword evidence="3" id="KW-0560">Oxidoreductase</keyword>
<gene>
    <name evidence="4" type="ORF">D9619_013521</name>
</gene>
<evidence type="ECO:0000256" key="3">
    <source>
        <dbReference type="ARBA" id="ARBA00023002"/>
    </source>
</evidence>
<organism evidence="4 5">
    <name type="scientific">Psilocybe cf. subviscida</name>
    <dbReference type="NCBI Taxonomy" id="2480587"/>
    <lineage>
        <taxon>Eukaryota</taxon>
        <taxon>Fungi</taxon>
        <taxon>Dikarya</taxon>
        <taxon>Basidiomycota</taxon>
        <taxon>Agaricomycotina</taxon>
        <taxon>Agaricomycetes</taxon>
        <taxon>Agaricomycetidae</taxon>
        <taxon>Agaricales</taxon>
        <taxon>Agaricineae</taxon>
        <taxon>Strophariaceae</taxon>
        <taxon>Psilocybe</taxon>
    </lineage>
</organism>
<comment type="similarity">
    <text evidence="1">Belongs to the short-chain dehydrogenases/reductases (SDR) family.</text>
</comment>
<dbReference type="SUPFAM" id="SSF51735">
    <property type="entry name" value="NAD(P)-binding Rossmann-fold domains"/>
    <property type="match status" value="1"/>
</dbReference>
<dbReference type="EMBL" id="JAACJJ010000019">
    <property type="protein sequence ID" value="KAF5323257.1"/>
    <property type="molecule type" value="Genomic_DNA"/>
</dbReference>
<sequence length="197" mass="21588">MVPPVRDITAQGYDLQFGTNVLGHFYLTKLLLPALLDGSKSSPDGWARVVNTSSAMAGLGKKINFDTLTDTPERKKQIAWQLYGQSKLGNVLFSDELARRYGHDGIISISLNPGNLRTELGRSLSKFEAAVIYPVLHPVHLGALTQLWAGTSPEAVSMNGKYLVPWARVGKTRPGGDDSSKLSGELWTWMDNQVSNF</sequence>
<dbReference type="PANTHER" id="PTHR24320:SF236">
    <property type="entry name" value="SHORT-CHAIN DEHYDROGENASE-RELATED"/>
    <property type="match status" value="1"/>
</dbReference>
<evidence type="ECO:0000313" key="4">
    <source>
        <dbReference type="EMBL" id="KAF5323257.1"/>
    </source>
</evidence>
<evidence type="ECO:0000256" key="2">
    <source>
        <dbReference type="ARBA" id="ARBA00022857"/>
    </source>
</evidence>
<name>A0A8H5BJF0_9AGAR</name>
<keyword evidence="5" id="KW-1185">Reference proteome</keyword>
<dbReference type="PANTHER" id="PTHR24320">
    <property type="entry name" value="RETINOL DEHYDROGENASE"/>
    <property type="match status" value="1"/>
</dbReference>
<protein>
    <recommendedName>
        <fullName evidence="6">NAD(P)-binding protein</fullName>
    </recommendedName>
</protein>
<evidence type="ECO:0000313" key="5">
    <source>
        <dbReference type="Proteomes" id="UP000567179"/>
    </source>
</evidence>
<evidence type="ECO:0000256" key="1">
    <source>
        <dbReference type="ARBA" id="ARBA00006484"/>
    </source>
</evidence>
<dbReference type="OrthoDB" id="191139at2759"/>
<evidence type="ECO:0008006" key="6">
    <source>
        <dbReference type="Google" id="ProtNLM"/>
    </source>
</evidence>
<dbReference type="Gene3D" id="3.40.50.720">
    <property type="entry name" value="NAD(P)-binding Rossmann-like Domain"/>
    <property type="match status" value="1"/>
</dbReference>
<proteinExistence type="inferred from homology"/>
<dbReference type="Proteomes" id="UP000567179">
    <property type="component" value="Unassembled WGS sequence"/>
</dbReference>
<dbReference type="InterPro" id="IPR036291">
    <property type="entry name" value="NAD(P)-bd_dom_sf"/>
</dbReference>
<dbReference type="AlphaFoldDB" id="A0A8H5BJF0"/>
<accession>A0A8H5BJF0</accession>